<evidence type="ECO:0000313" key="1">
    <source>
        <dbReference type="EMBL" id="JAH00220.1"/>
    </source>
</evidence>
<protein>
    <submittedName>
        <fullName evidence="1">Uncharacterized protein</fullName>
    </submittedName>
</protein>
<proteinExistence type="predicted"/>
<organism evidence="1">
    <name type="scientific">Anguilla anguilla</name>
    <name type="common">European freshwater eel</name>
    <name type="synonym">Muraena anguilla</name>
    <dbReference type="NCBI Taxonomy" id="7936"/>
    <lineage>
        <taxon>Eukaryota</taxon>
        <taxon>Metazoa</taxon>
        <taxon>Chordata</taxon>
        <taxon>Craniata</taxon>
        <taxon>Vertebrata</taxon>
        <taxon>Euteleostomi</taxon>
        <taxon>Actinopterygii</taxon>
        <taxon>Neopterygii</taxon>
        <taxon>Teleostei</taxon>
        <taxon>Anguilliformes</taxon>
        <taxon>Anguillidae</taxon>
        <taxon>Anguilla</taxon>
    </lineage>
</organism>
<dbReference type="EMBL" id="GBXM01108357">
    <property type="protein sequence ID" value="JAH00220.1"/>
    <property type="molecule type" value="Transcribed_RNA"/>
</dbReference>
<accession>A0A0E9P833</accession>
<dbReference type="AlphaFoldDB" id="A0A0E9P833"/>
<name>A0A0E9P833_ANGAN</name>
<reference evidence="1" key="2">
    <citation type="journal article" date="2015" name="Fish Shellfish Immunol.">
        <title>Early steps in the European eel (Anguilla anguilla)-Vibrio vulnificus interaction in the gills: Role of the RtxA13 toxin.</title>
        <authorList>
            <person name="Callol A."/>
            <person name="Pajuelo D."/>
            <person name="Ebbesson L."/>
            <person name="Teles M."/>
            <person name="MacKenzie S."/>
            <person name="Amaro C."/>
        </authorList>
    </citation>
    <scope>NUCLEOTIDE SEQUENCE</scope>
</reference>
<sequence length="24" mass="2638">MRGEGEECTMVNKLLVNVKILFGG</sequence>
<reference evidence="1" key="1">
    <citation type="submission" date="2014-11" db="EMBL/GenBank/DDBJ databases">
        <authorList>
            <person name="Amaro Gonzalez C."/>
        </authorList>
    </citation>
    <scope>NUCLEOTIDE SEQUENCE</scope>
</reference>